<keyword evidence="16" id="KW-1185">Reference proteome</keyword>
<feature type="domain" description="Uroporphyrinogen decarboxylase (URO-D)" evidence="13">
    <location>
        <begin position="69"/>
        <end position="78"/>
    </location>
</feature>
<dbReference type="Proteomes" id="UP001465755">
    <property type="component" value="Unassembled WGS sequence"/>
</dbReference>
<protein>
    <recommendedName>
        <fullName evidence="6">uroporphyrinogen decarboxylase</fullName>
        <ecNumber evidence="6">4.1.1.37</ecNumber>
    </recommendedName>
</protein>
<organism evidence="15 16">
    <name type="scientific">Symbiochloris irregularis</name>
    <dbReference type="NCBI Taxonomy" id="706552"/>
    <lineage>
        <taxon>Eukaryota</taxon>
        <taxon>Viridiplantae</taxon>
        <taxon>Chlorophyta</taxon>
        <taxon>core chlorophytes</taxon>
        <taxon>Trebouxiophyceae</taxon>
        <taxon>Trebouxiales</taxon>
        <taxon>Trebouxiaceae</taxon>
        <taxon>Symbiochloris</taxon>
    </lineage>
</organism>
<dbReference type="Pfam" id="PF01208">
    <property type="entry name" value="URO-D"/>
    <property type="match status" value="1"/>
</dbReference>
<dbReference type="FunFam" id="3.20.20.210:FF:000006">
    <property type="entry name" value="Uroporphyrinogen decarboxylase"/>
    <property type="match status" value="1"/>
</dbReference>
<evidence type="ECO:0000256" key="3">
    <source>
        <dbReference type="ARBA" id="ARBA00004804"/>
    </source>
</evidence>
<dbReference type="InterPro" id="IPR038071">
    <property type="entry name" value="UROD/MetE-like_sf"/>
</dbReference>
<comment type="pathway">
    <text evidence="3">Porphyrin-containing compound metabolism; protoporphyrin-IX biosynthesis; coproporphyrinogen-III from 5-aminolevulinate: step 4/4.</text>
</comment>
<reference evidence="15 16" key="1">
    <citation type="journal article" date="2024" name="Nat. Commun.">
        <title>Phylogenomics reveals the evolutionary origins of lichenization in chlorophyte algae.</title>
        <authorList>
            <person name="Puginier C."/>
            <person name="Libourel C."/>
            <person name="Otte J."/>
            <person name="Skaloud P."/>
            <person name="Haon M."/>
            <person name="Grisel S."/>
            <person name="Petersen M."/>
            <person name="Berrin J.G."/>
            <person name="Delaux P.M."/>
            <person name="Dal Grande F."/>
            <person name="Keller J."/>
        </authorList>
    </citation>
    <scope>NUCLEOTIDE SEQUENCE [LARGE SCALE GENOMIC DNA]</scope>
    <source>
        <strain evidence="15 16">SAG 2036</strain>
    </source>
</reference>
<evidence type="ECO:0000256" key="5">
    <source>
        <dbReference type="ARBA" id="ARBA00011738"/>
    </source>
</evidence>
<keyword evidence="9" id="KW-0627">Porphyrin biosynthesis</keyword>
<dbReference type="GO" id="GO:0004853">
    <property type="term" value="F:uroporphyrinogen decarboxylase activity"/>
    <property type="evidence" value="ECO:0007669"/>
    <property type="project" value="UniProtKB-EC"/>
</dbReference>
<dbReference type="SUPFAM" id="SSF51569">
    <property type="entry name" value="Aldolase"/>
    <property type="match status" value="1"/>
</dbReference>
<dbReference type="GO" id="GO:0005975">
    <property type="term" value="P:carbohydrate metabolic process"/>
    <property type="evidence" value="ECO:0007669"/>
    <property type="project" value="InterPro"/>
</dbReference>
<sequence length="716" mass="78260">MPGFFGEPCALHNTKAWGSKQYILNVWDRLPRQDPRAQRSRRGSLRALVQAQDPLLLRVARGEDAERVPVWLMRQAGRYMPEFRRYSDQYGFRHRSETADIAIELSLQPWRAFQPDGVIMFSDILTPLPALGIEFDVVPKKGPIIQQPLRSMEQIQELRPLEDPGQSLPFIHTILQALRQEVGSASTVLGFVGSPWTLAAYAVEGKSDKHCMKTKTMMFHNPRMLHALLKHLTEALVRYVCHQIDSGAQVVQIFDSWAHHLSPAQFQEFSLPYAEEIIQRVHAERPSTPLIFHANGGTGKLGQIGAHCSADVLGPSSASSVHGQYVASDTTHRKESLGFSDGAASTAQYDYQAPSSITAATELSALSALSSVVPDTYLSRSLHVLASPKAATVSSSVLYGILQSPGSQREAETAIQRAIYYDQCESLAGPQKLACQVDKAVVNVGALFVRRVEGRVSTEVDPRFAFNTDQIVARALNLTAQYKDMGVPQERTLMRIPGSWEGIQAAKILESKGISTHIILVYSFAQAAAAAQAGASVIQPNLGQLGDWFRRNPGAIRDPTGPRQDSGSLGLGDNPGLKLVERIYNYCHKHHPRTKVMVSGIRRKQDALALAGMDYLVVGDKVLSELGGTDTLQGYNDGFSASGPEQPGSTVEARLTPAKAAATQFASEDTEPLGEADFRDRLGQTGQELLDHGVRGLVADLGRFEDAFTKYVGSAE</sequence>
<dbReference type="Gene3D" id="3.20.20.70">
    <property type="entry name" value="Aldolase class I"/>
    <property type="match status" value="1"/>
</dbReference>
<evidence type="ECO:0000259" key="13">
    <source>
        <dbReference type="PROSITE" id="PS00906"/>
    </source>
</evidence>
<dbReference type="Pfam" id="PF00923">
    <property type="entry name" value="TAL_FSA"/>
    <property type="match status" value="1"/>
</dbReference>
<name>A0AAW1NS22_9CHLO</name>
<gene>
    <name evidence="15" type="ORF">WJX73_002290</name>
</gene>
<evidence type="ECO:0000256" key="1">
    <source>
        <dbReference type="ARBA" id="ARBA00002448"/>
    </source>
</evidence>
<accession>A0AAW1NS22</accession>
<dbReference type="PROSITE" id="PS00906">
    <property type="entry name" value="UROD_1"/>
    <property type="match status" value="1"/>
</dbReference>
<comment type="similarity">
    <text evidence="4">Belongs to the uroporphyrinogen decarboxylase family.</text>
</comment>
<proteinExistence type="inferred from homology"/>
<feature type="region of interest" description="Disordered" evidence="12">
    <location>
        <begin position="553"/>
        <end position="572"/>
    </location>
</feature>
<comment type="subcellular location">
    <subcellularLocation>
        <location evidence="2">Plastid</location>
        <location evidence="2">Chloroplast</location>
    </subcellularLocation>
</comment>
<evidence type="ECO:0000256" key="10">
    <source>
        <dbReference type="ARBA" id="ARBA00023270"/>
    </source>
</evidence>
<keyword evidence="8" id="KW-0456">Lyase</keyword>
<evidence type="ECO:0000256" key="8">
    <source>
        <dbReference type="ARBA" id="ARBA00023239"/>
    </source>
</evidence>
<dbReference type="EC" id="4.1.1.37" evidence="6"/>
<keyword evidence="7" id="KW-0210">Decarboxylase</keyword>
<dbReference type="InterPro" id="IPR000257">
    <property type="entry name" value="Uroporphyrinogen_deCOase"/>
</dbReference>
<dbReference type="PROSITE" id="PS00907">
    <property type="entry name" value="UROD_2"/>
    <property type="match status" value="1"/>
</dbReference>
<evidence type="ECO:0000256" key="2">
    <source>
        <dbReference type="ARBA" id="ARBA00004229"/>
    </source>
</evidence>
<evidence type="ECO:0000256" key="4">
    <source>
        <dbReference type="ARBA" id="ARBA00009935"/>
    </source>
</evidence>
<dbReference type="EMBL" id="JALJOQ010000160">
    <property type="protein sequence ID" value="KAK9792691.1"/>
    <property type="molecule type" value="Genomic_DNA"/>
</dbReference>
<dbReference type="GO" id="GO:0009507">
    <property type="term" value="C:chloroplast"/>
    <property type="evidence" value="ECO:0007669"/>
    <property type="project" value="UniProtKB-SubCell"/>
</dbReference>
<evidence type="ECO:0000313" key="16">
    <source>
        <dbReference type="Proteomes" id="UP001465755"/>
    </source>
</evidence>
<dbReference type="Gene3D" id="3.20.20.210">
    <property type="match status" value="1"/>
</dbReference>
<feature type="domain" description="Uroporphyrinogen decarboxylase (URO-D)" evidence="14">
    <location>
        <begin position="189"/>
        <end position="205"/>
    </location>
</feature>
<dbReference type="InterPro" id="IPR013785">
    <property type="entry name" value="Aldolase_TIM"/>
</dbReference>
<evidence type="ECO:0000256" key="9">
    <source>
        <dbReference type="ARBA" id="ARBA00023244"/>
    </source>
</evidence>
<evidence type="ECO:0000256" key="12">
    <source>
        <dbReference type="SAM" id="MobiDB-lite"/>
    </source>
</evidence>
<comment type="catalytic activity">
    <reaction evidence="11">
        <text>uroporphyrinogen III + 4 H(+) = coproporphyrinogen III + 4 CO2</text>
        <dbReference type="Rhea" id="RHEA:19865"/>
        <dbReference type="ChEBI" id="CHEBI:15378"/>
        <dbReference type="ChEBI" id="CHEBI:16526"/>
        <dbReference type="ChEBI" id="CHEBI:57308"/>
        <dbReference type="ChEBI" id="CHEBI:57309"/>
        <dbReference type="EC" id="4.1.1.37"/>
    </reaction>
</comment>
<comment type="subunit">
    <text evidence="5">Homodimer.</text>
</comment>
<dbReference type="AlphaFoldDB" id="A0AAW1NS22"/>
<evidence type="ECO:0000256" key="7">
    <source>
        <dbReference type="ARBA" id="ARBA00022793"/>
    </source>
</evidence>
<dbReference type="SUPFAM" id="SSF51726">
    <property type="entry name" value="UROD/MetE-like"/>
    <property type="match status" value="1"/>
</dbReference>
<dbReference type="GO" id="GO:0006779">
    <property type="term" value="P:porphyrin-containing compound biosynthetic process"/>
    <property type="evidence" value="ECO:0007669"/>
    <property type="project" value="UniProtKB-KW"/>
</dbReference>
<comment type="function">
    <text evidence="1">Catalyzes the decarboxylation of four acetate groups of uroporphyrinogen-III to yield coproporphyrinogen-III.</text>
</comment>
<evidence type="ECO:0000256" key="11">
    <source>
        <dbReference type="ARBA" id="ARBA00048033"/>
    </source>
</evidence>
<evidence type="ECO:0000259" key="14">
    <source>
        <dbReference type="PROSITE" id="PS00907"/>
    </source>
</evidence>
<keyword evidence="10" id="KW-0704">Schiff base</keyword>
<evidence type="ECO:0000313" key="15">
    <source>
        <dbReference type="EMBL" id="KAK9792691.1"/>
    </source>
</evidence>
<comment type="caution">
    <text evidence="15">The sequence shown here is derived from an EMBL/GenBank/DDBJ whole genome shotgun (WGS) entry which is preliminary data.</text>
</comment>
<dbReference type="InterPro" id="IPR001585">
    <property type="entry name" value="TAL/FSA"/>
</dbReference>
<dbReference type="PANTHER" id="PTHR21091:SF174">
    <property type="entry name" value="UROPORPHYRINOGEN DECARBOXYLASE"/>
    <property type="match status" value="1"/>
</dbReference>
<dbReference type="PANTHER" id="PTHR21091">
    <property type="entry name" value="METHYLTETRAHYDROFOLATE:HOMOCYSTEINE METHYLTRANSFERASE RELATED"/>
    <property type="match status" value="1"/>
</dbReference>
<evidence type="ECO:0000256" key="6">
    <source>
        <dbReference type="ARBA" id="ARBA00012288"/>
    </source>
</evidence>